<organism evidence="1 2">
    <name type="scientific">Boeremia exigua</name>
    <dbReference type="NCBI Taxonomy" id="749465"/>
    <lineage>
        <taxon>Eukaryota</taxon>
        <taxon>Fungi</taxon>
        <taxon>Dikarya</taxon>
        <taxon>Ascomycota</taxon>
        <taxon>Pezizomycotina</taxon>
        <taxon>Dothideomycetes</taxon>
        <taxon>Pleosporomycetidae</taxon>
        <taxon>Pleosporales</taxon>
        <taxon>Pleosporineae</taxon>
        <taxon>Didymellaceae</taxon>
        <taxon>Boeremia</taxon>
    </lineage>
</organism>
<evidence type="ECO:0000313" key="1">
    <source>
        <dbReference type="EMBL" id="KAJ8107563.1"/>
    </source>
</evidence>
<proteinExistence type="predicted"/>
<keyword evidence="2" id="KW-1185">Reference proteome</keyword>
<gene>
    <name evidence="1" type="ORF">OPT61_g8782</name>
</gene>
<evidence type="ECO:0000313" key="2">
    <source>
        <dbReference type="Proteomes" id="UP001153331"/>
    </source>
</evidence>
<sequence>MAESQSEDAISNSRGESAPAPVEYLTVSLRGLDGSTSIDAVLELNKDTTKHPRLAEITKSSSEAHGSAPSATRETHVILSIGSGHQAAAHFYDECVSPLLAAAYPLEQQNSNFHVHTTESAATVLELTNILFFPKADAGTALRMILLSGDGGVIDLVNGLSSHTTSPSYIPPQIVLLPLGTANALYHSINAGKTNTWGLNALSSSQAQPLPVFSASFSPGARLLVNEARSEEELAIDPSSGRPTLHGAVVCSWGMHASLVADSDTAEYRKFGVERFKMAAKEALYPAEGSPHAYKAKVSVLRGDDWTPLQEEEHLYTLATMVSNLEQPFCISPHSKPLDGSMHLVHFGPTSGDEAMRLMTLAYQGGKHVEEPAVRYEAIDGLRIEFEGREEEGRWRRICVDGKIVRVEKDGWVELRKDTRRVLDIVVA</sequence>
<protein>
    <submittedName>
        <fullName evidence="1">Uncharacterized protein</fullName>
    </submittedName>
</protein>
<accession>A0ACC2HXV6</accession>
<comment type="caution">
    <text evidence="1">The sequence shown here is derived from an EMBL/GenBank/DDBJ whole genome shotgun (WGS) entry which is preliminary data.</text>
</comment>
<reference evidence="1" key="1">
    <citation type="submission" date="2022-11" db="EMBL/GenBank/DDBJ databases">
        <title>Genome Sequence of Boeremia exigua.</title>
        <authorList>
            <person name="Buettner E."/>
        </authorList>
    </citation>
    <scope>NUCLEOTIDE SEQUENCE</scope>
    <source>
        <strain evidence="1">CU02</strain>
    </source>
</reference>
<name>A0ACC2HXV6_9PLEO</name>
<dbReference type="Proteomes" id="UP001153331">
    <property type="component" value="Unassembled WGS sequence"/>
</dbReference>
<dbReference type="EMBL" id="JAPHNI010000902">
    <property type="protein sequence ID" value="KAJ8107563.1"/>
    <property type="molecule type" value="Genomic_DNA"/>
</dbReference>